<dbReference type="GO" id="GO:0016020">
    <property type="term" value="C:membrane"/>
    <property type="evidence" value="ECO:0007669"/>
    <property type="project" value="TreeGrafter"/>
</dbReference>
<accession>A0A845DW74</accession>
<dbReference type="PANTHER" id="PTHR43798:SF31">
    <property type="entry name" value="AB HYDROLASE SUPERFAMILY PROTEIN YCLE"/>
    <property type="match status" value="1"/>
</dbReference>
<dbReference type="AlphaFoldDB" id="A0A845DW74"/>
<dbReference type="GO" id="GO:0052689">
    <property type="term" value="F:carboxylic ester hydrolase activity"/>
    <property type="evidence" value="ECO:0007669"/>
    <property type="project" value="InterPro"/>
</dbReference>
<name>A0A845DW74_9BACI</name>
<dbReference type="PIRSF" id="PIRSF017388">
    <property type="entry name" value="Esterase_lipase"/>
    <property type="match status" value="1"/>
</dbReference>
<feature type="domain" description="Serine aminopeptidase S33" evidence="3">
    <location>
        <begin position="6"/>
        <end position="211"/>
    </location>
</feature>
<evidence type="ECO:0000259" key="3">
    <source>
        <dbReference type="Pfam" id="PF12146"/>
    </source>
</evidence>
<dbReference type="InterPro" id="IPR029058">
    <property type="entry name" value="AB_hydrolase_fold"/>
</dbReference>
<dbReference type="SUPFAM" id="SSF53474">
    <property type="entry name" value="alpha/beta-Hydrolases"/>
    <property type="match status" value="1"/>
</dbReference>
<sequence length="236" mass="26804">MSIGCLCIHGYTGSPEEVQPLVDFLEARTDWEITNPTLPGHGEDLDLEGHYYQEWIAAAELALLDLMKRHNEVYIVGFSMGGMIAAYLTAKYRIDRLVLLSAAGKYVSLPQMVKDVLEMAGDAWNGVLADNELFRRYQKKLRDTYVFSTVEFMKCVQFTRPYLREVTCPVLIIQGELDGMVPKAAADYLEEEIPSEEKEVVFLKQSKHLICHGDDRDELFNRVLEFIGSAQREGVT</sequence>
<proteinExistence type="predicted"/>
<feature type="active site" description="Charge relay system" evidence="2">
    <location>
        <position position="208"/>
    </location>
</feature>
<dbReference type="RefSeq" id="WP_160839710.1">
    <property type="nucleotide sequence ID" value="NZ_JAIVAK010000009.1"/>
</dbReference>
<protein>
    <submittedName>
        <fullName evidence="4">Alpha/beta fold hydrolase</fullName>
    </submittedName>
</protein>
<dbReference type="InterPro" id="IPR022742">
    <property type="entry name" value="Hydrolase_4"/>
</dbReference>
<organism evidence="4 5">
    <name type="scientific">Halobacillus litoralis</name>
    <dbReference type="NCBI Taxonomy" id="45668"/>
    <lineage>
        <taxon>Bacteria</taxon>
        <taxon>Bacillati</taxon>
        <taxon>Bacillota</taxon>
        <taxon>Bacilli</taxon>
        <taxon>Bacillales</taxon>
        <taxon>Bacillaceae</taxon>
        <taxon>Halobacillus</taxon>
    </lineage>
</organism>
<reference evidence="4 5" key="1">
    <citation type="submission" date="2019-11" db="EMBL/GenBank/DDBJ databases">
        <title>Genome sequences of 17 halophilic strains isolated from different environments.</title>
        <authorList>
            <person name="Furrow R.E."/>
        </authorList>
    </citation>
    <scope>NUCLEOTIDE SEQUENCE [LARGE SCALE GENOMIC DNA]</scope>
    <source>
        <strain evidence="4 5">22511_23_Filter</strain>
    </source>
</reference>
<dbReference type="InterPro" id="IPR012354">
    <property type="entry name" value="Esterase_lipase"/>
</dbReference>
<gene>
    <name evidence="4" type="ORF">GLW04_17865</name>
</gene>
<evidence type="ECO:0000313" key="5">
    <source>
        <dbReference type="Proteomes" id="UP000460949"/>
    </source>
</evidence>
<evidence type="ECO:0000313" key="4">
    <source>
        <dbReference type="EMBL" id="MYL21770.1"/>
    </source>
</evidence>
<comment type="caution">
    <text evidence="4">The sequence shown here is derived from an EMBL/GenBank/DDBJ whole genome shotgun (WGS) entry which is preliminary data.</text>
</comment>
<feature type="active site" description="Charge relay system" evidence="2">
    <location>
        <position position="178"/>
    </location>
</feature>
<keyword evidence="1 4" id="KW-0378">Hydrolase</keyword>
<dbReference type="EMBL" id="WMET01000006">
    <property type="protein sequence ID" value="MYL21770.1"/>
    <property type="molecule type" value="Genomic_DNA"/>
</dbReference>
<evidence type="ECO:0000256" key="1">
    <source>
        <dbReference type="ARBA" id="ARBA00022801"/>
    </source>
</evidence>
<dbReference type="PANTHER" id="PTHR43798">
    <property type="entry name" value="MONOACYLGLYCEROL LIPASE"/>
    <property type="match status" value="1"/>
</dbReference>
<dbReference type="InterPro" id="IPR050266">
    <property type="entry name" value="AB_hydrolase_sf"/>
</dbReference>
<dbReference type="Proteomes" id="UP000460949">
    <property type="component" value="Unassembled WGS sequence"/>
</dbReference>
<dbReference type="Gene3D" id="3.40.50.1820">
    <property type="entry name" value="alpha/beta hydrolase"/>
    <property type="match status" value="1"/>
</dbReference>
<evidence type="ECO:0000256" key="2">
    <source>
        <dbReference type="PIRSR" id="PIRSR017388-1"/>
    </source>
</evidence>
<dbReference type="Pfam" id="PF12146">
    <property type="entry name" value="Hydrolase_4"/>
    <property type="match status" value="1"/>
</dbReference>
<feature type="active site" description="Nucleophile" evidence="2">
    <location>
        <position position="79"/>
    </location>
</feature>
<dbReference type="OrthoDB" id="9786110at2"/>